<feature type="transmembrane region" description="Helical" evidence="6">
    <location>
        <begin position="153"/>
        <end position="173"/>
    </location>
</feature>
<evidence type="ECO:0000313" key="7">
    <source>
        <dbReference type="EMBL" id="KXK64671.1"/>
    </source>
</evidence>
<dbReference type="Pfam" id="PF01098">
    <property type="entry name" value="FTSW_RODA_SPOVE"/>
    <property type="match status" value="1"/>
</dbReference>
<dbReference type="STRING" id="626937.HMPREF3293_02751"/>
<dbReference type="AlphaFoldDB" id="A0A136Q1W8"/>
<feature type="transmembrane region" description="Helical" evidence="6">
    <location>
        <begin position="265"/>
        <end position="289"/>
    </location>
</feature>
<dbReference type="OrthoDB" id="9812661at2"/>
<protein>
    <submittedName>
        <fullName evidence="7">Cell cycle protein, FtsW/RodA/SpoVE family</fullName>
    </submittedName>
</protein>
<reference evidence="7 8" key="1">
    <citation type="submission" date="2016-02" db="EMBL/GenBank/DDBJ databases">
        <authorList>
            <person name="Wen L."/>
            <person name="He K."/>
            <person name="Yang H."/>
        </authorList>
    </citation>
    <scope>NUCLEOTIDE SEQUENCE [LARGE SCALE GENOMIC DNA]</scope>
    <source>
        <strain evidence="7 8">DSM 22607</strain>
    </source>
</reference>
<evidence type="ECO:0000313" key="8">
    <source>
        <dbReference type="Proteomes" id="UP000070366"/>
    </source>
</evidence>
<accession>A0A136Q1W8</accession>
<feature type="transmembrane region" description="Helical" evidence="6">
    <location>
        <begin position="67"/>
        <end position="84"/>
    </location>
</feature>
<feature type="transmembrane region" description="Helical" evidence="6">
    <location>
        <begin position="121"/>
        <end position="141"/>
    </location>
</feature>
<feature type="transmembrane region" description="Helical" evidence="6">
    <location>
        <begin position="90"/>
        <end position="109"/>
    </location>
</feature>
<dbReference type="RefSeq" id="WP_066521742.1">
    <property type="nucleotide sequence ID" value="NZ_CABMOF010000006.1"/>
</dbReference>
<feature type="transmembrane region" description="Helical" evidence="6">
    <location>
        <begin position="342"/>
        <end position="363"/>
    </location>
</feature>
<evidence type="ECO:0000256" key="3">
    <source>
        <dbReference type="ARBA" id="ARBA00022960"/>
    </source>
</evidence>
<feature type="transmembrane region" description="Helical" evidence="6">
    <location>
        <begin position="38"/>
        <end position="55"/>
    </location>
</feature>
<dbReference type="PANTHER" id="PTHR30474">
    <property type="entry name" value="CELL CYCLE PROTEIN"/>
    <property type="match status" value="1"/>
</dbReference>
<dbReference type="EMBL" id="LSZW01000064">
    <property type="protein sequence ID" value="KXK64671.1"/>
    <property type="molecule type" value="Genomic_DNA"/>
</dbReference>
<organism evidence="7 8">
    <name type="scientific">Christensenella minuta</name>
    <dbReference type="NCBI Taxonomy" id="626937"/>
    <lineage>
        <taxon>Bacteria</taxon>
        <taxon>Bacillati</taxon>
        <taxon>Bacillota</taxon>
        <taxon>Clostridia</taxon>
        <taxon>Christensenellales</taxon>
        <taxon>Christensenellaceae</taxon>
        <taxon>Christensenella</taxon>
    </lineage>
</organism>
<dbReference type="GO" id="GO:0032153">
    <property type="term" value="C:cell division site"/>
    <property type="evidence" value="ECO:0007669"/>
    <property type="project" value="TreeGrafter"/>
</dbReference>
<dbReference type="Proteomes" id="UP000070366">
    <property type="component" value="Unassembled WGS sequence"/>
</dbReference>
<feature type="transmembrane region" description="Helical" evidence="6">
    <location>
        <begin position="223"/>
        <end position="244"/>
    </location>
</feature>
<evidence type="ECO:0000256" key="4">
    <source>
        <dbReference type="ARBA" id="ARBA00022989"/>
    </source>
</evidence>
<feature type="transmembrane region" description="Helical" evidence="6">
    <location>
        <begin position="309"/>
        <end position="330"/>
    </location>
</feature>
<dbReference type="PANTHER" id="PTHR30474:SF3">
    <property type="entry name" value="PEPTIDOGLYCAN GLYCOSYLTRANSFERASE RODA"/>
    <property type="match status" value="1"/>
</dbReference>
<name>A0A136Q1W8_9FIRM</name>
<keyword evidence="2 6" id="KW-0812">Transmembrane</keyword>
<proteinExistence type="predicted"/>
<dbReference type="InterPro" id="IPR001182">
    <property type="entry name" value="FtsW/RodA"/>
</dbReference>
<comment type="subcellular location">
    <subcellularLocation>
        <location evidence="1">Membrane</location>
        <topology evidence="1">Multi-pass membrane protein</topology>
    </subcellularLocation>
</comment>
<sequence>MIIKRFGAGIILAFMILFLLSGMFLLSFSGGAFNMETAVLGVIFAVFIIVQYNVLKGIFKHLERFSLLIADFLCIISIVILYRIDPEVAQKQLIWVLIGNVCMVIAMLVIKRSHDFGKLNWVFMILAVGMLGMTLIFASRVGGAKNWINIGPFSFQPSEFAKILFLIVTAYFLSSRDRKRDMWPYFVFTIACVGLLVLSRDLGAALLFAGTFLIVFYVGTGSIGITLGATAAFAGGAFLSYKVFDHVRTRVEVWQDPWATYNDKGYQIVQGLLAIASGGLLGTGLGLGMPEVIPVGTSDYIFAAIAEEFGIIVAIGIIALYLVFIVRGILIAMDARTKFDKLLVFGATAMLSLQSFIIIGGVIKLIPLTGITMPFVSSGGSSMLSAMMQLGIIEGVALKNGEYEEAELEEMGGGVA</sequence>
<keyword evidence="8" id="KW-1185">Reference proteome</keyword>
<dbReference type="PATRIC" id="fig|626937.4.peg.2711"/>
<evidence type="ECO:0000256" key="1">
    <source>
        <dbReference type="ARBA" id="ARBA00004141"/>
    </source>
</evidence>
<dbReference type="KEGG" id="cmiu:B1H56_07990"/>
<feature type="transmembrane region" description="Helical" evidence="6">
    <location>
        <begin position="185"/>
        <end position="217"/>
    </location>
</feature>
<keyword evidence="5 6" id="KW-0472">Membrane</keyword>
<dbReference type="GO" id="GO:0008360">
    <property type="term" value="P:regulation of cell shape"/>
    <property type="evidence" value="ECO:0007669"/>
    <property type="project" value="UniProtKB-KW"/>
</dbReference>
<evidence type="ECO:0000256" key="2">
    <source>
        <dbReference type="ARBA" id="ARBA00022692"/>
    </source>
</evidence>
<evidence type="ECO:0000256" key="5">
    <source>
        <dbReference type="ARBA" id="ARBA00023136"/>
    </source>
</evidence>
<keyword evidence="3" id="KW-0133">Cell shape</keyword>
<dbReference type="GO" id="GO:0015648">
    <property type="term" value="F:lipid-linked peptidoglycan transporter activity"/>
    <property type="evidence" value="ECO:0007669"/>
    <property type="project" value="TreeGrafter"/>
</dbReference>
<dbReference type="GO" id="GO:0051301">
    <property type="term" value="P:cell division"/>
    <property type="evidence" value="ECO:0007669"/>
    <property type="project" value="InterPro"/>
</dbReference>
<keyword evidence="4 6" id="KW-1133">Transmembrane helix</keyword>
<evidence type="ECO:0000256" key="6">
    <source>
        <dbReference type="SAM" id="Phobius"/>
    </source>
</evidence>
<dbReference type="GO" id="GO:0005886">
    <property type="term" value="C:plasma membrane"/>
    <property type="evidence" value="ECO:0007669"/>
    <property type="project" value="TreeGrafter"/>
</dbReference>
<gene>
    <name evidence="7" type="ORF">HMPREF3293_02751</name>
</gene>
<feature type="transmembrane region" description="Helical" evidence="6">
    <location>
        <begin position="7"/>
        <end position="26"/>
    </location>
</feature>
<comment type="caution">
    <text evidence="7">The sequence shown here is derived from an EMBL/GenBank/DDBJ whole genome shotgun (WGS) entry which is preliminary data.</text>
</comment>